<name>A0A9P8RIL4_9PEZI</name>
<organism evidence="3 4">
    <name type="scientific">Truncatella angustata</name>
    <dbReference type="NCBI Taxonomy" id="152316"/>
    <lineage>
        <taxon>Eukaryota</taxon>
        <taxon>Fungi</taxon>
        <taxon>Dikarya</taxon>
        <taxon>Ascomycota</taxon>
        <taxon>Pezizomycotina</taxon>
        <taxon>Sordariomycetes</taxon>
        <taxon>Xylariomycetidae</taxon>
        <taxon>Amphisphaeriales</taxon>
        <taxon>Sporocadaceae</taxon>
        <taxon>Truncatella</taxon>
    </lineage>
</organism>
<feature type="signal peptide" evidence="1">
    <location>
        <begin position="1"/>
        <end position="17"/>
    </location>
</feature>
<keyword evidence="4" id="KW-1185">Reference proteome</keyword>
<dbReference type="InterPro" id="IPR011042">
    <property type="entry name" value="6-blade_b-propeller_TolB-like"/>
</dbReference>
<dbReference type="AlphaFoldDB" id="A0A9P8RIL4"/>
<evidence type="ECO:0000259" key="2">
    <source>
        <dbReference type="Pfam" id="PF08450"/>
    </source>
</evidence>
<dbReference type="Pfam" id="PF08450">
    <property type="entry name" value="SGL"/>
    <property type="match status" value="1"/>
</dbReference>
<dbReference type="InterPro" id="IPR052988">
    <property type="entry name" value="Oryzine_lactonohydrolase"/>
</dbReference>
<evidence type="ECO:0000313" key="4">
    <source>
        <dbReference type="Proteomes" id="UP000758603"/>
    </source>
</evidence>
<dbReference type="PANTHER" id="PTHR47064">
    <property type="entry name" value="PUTATIVE (AFU_ORTHOLOGUE AFUA_1G08990)-RELATED"/>
    <property type="match status" value="1"/>
</dbReference>
<protein>
    <recommendedName>
        <fullName evidence="2">SMP-30/Gluconolactonase/LRE-like region domain-containing protein</fullName>
    </recommendedName>
</protein>
<keyword evidence="1" id="KW-0732">Signal</keyword>
<feature type="chain" id="PRO_5040395536" description="SMP-30/Gluconolactonase/LRE-like region domain-containing protein" evidence="1">
    <location>
        <begin position="18"/>
        <end position="404"/>
    </location>
</feature>
<dbReference type="Gene3D" id="2.120.10.30">
    <property type="entry name" value="TolB, C-terminal domain"/>
    <property type="match status" value="1"/>
</dbReference>
<dbReference type="EMBL" id="JAGPXC010000009">
    <property type="protein sequence ID" value="KAH6646719.1"/>
    <property type="molecule type" value="Genomic_DNA"/>
</dbReference>
<reference evidence="3" key="1">
    <citation type="journal article" date="2021" name="Nat. Commun.">
        <title>Genetic determinants of endophytism in the Arabidopsis root mycobiome.</title>
        <authorList>
            <person name="Mesny F."/>
            <person name="Miyauchi S."/>
            <person name="Thiergart T."/>
            <person name="Pickel B."/>
            <person name="Atanasova L."/>
            <person name="Karlsson M."/>
            <person name="Huettel B."/>
            <person name="Barry K.W."/>
            <person name="Haridas S."/>
            <person name="Chen C."/>
            <person name="Bauer D."/>
            <person name="Andreopoulos W."/>
            <person name="Pangilinan J."/>
            <person name="LaButti K."/>
            <person name="Riley R."/>
            <person name="Lipzen A."/>
            <person name="Clum A."/>
            <person name="Drula E."/>
            <person name="Henrissat B."/>
            <person name="Kohler A."/>
            <person name="Grigoriev I.V."/>
            <person name="Martin F.M."/>
            <person name="Hacquard S."/>
        </authorList>
    </citation>
    <scope>NUCLEOTIDE SEQUENCE</scope>
    <source>
        <strain evidence="3">MPI-SDFR-AT-0073</strain>
    </source>
</reference>
<comment type="caution">
    <text evidence="3">The sequence shown here is derived from an EMBL/GenBank/DDBJ whole genome shotgun (WGS) entry which is preliminary data.</text>
</comment>
<gene>
    <name evidence="3" type="ORF">BKA67DRAFT_580384</name>
</gene>
<feature type="domain" description="SMP-30/Gluconolactonase/LRE-like region" evidence="2">
    <location>
        <begin position="233"/>
        <end position="355"/>
    </location>
</feature>
<sequence length="404" mass="43307">MVQKLPVLLAVPTLVAALNNSIVSIPDSLTYYIPADNFTTEITGEWANSTTTTNSTVNSLFESAKDATFISYSDEFLSIIGEDPSITSILCPGEDDNCAFEAGVYIPDADEVWFTPSPYGWPDLEEGIFAFSLQNNSARKLDTTEPIYGNGAYLFDDKVWFASSQPNGGIPSSIFSVDVASPHNVEPVLNSYFGIPFPTLDEPVWVTHGDDRYMLFTGVSFDHFLTGYPTGPMPNAVWRFDPQTGTLQPVIDRSAINTANGIRVSPDHKTLYVTNSETLSQSGGGEGNNASTAVPGIYKFELDDEAYPINGRLWGLARTNIADGLHVDDQGRVWTGEGGGIVVRNSKGKVLGEINALALASAAVVGPIANFALAGNKLAIGAFDRVVVITLNETLIGSSSTIVN</sequence>
<proteinExistence type="predicted"/>
<dbReference type="RefSeq" id="XP_045953233.1">
    <property type="nucleotide sequence ID" value="XM_046103852.1"/>
</dbReference>
<dbReference type="PANTHER" id="PTHR47064:SF2">
    <property type="entry name" value="SMP-30_GLUCONOLACTONASE_LRE-LIKE REGION DOMAIN-CONTAINING PROTEIN-RELATED"/>
    <property type="match status" value="1"/>
</dbReference>
<evidence type="ECO:0000256" key="1">
    <source>
        <dbReference type="SAM" id="SignalP"/>
    </source>
</evidence>
<dbReference type="GeneID" id="70132743"/>
<evidence type="ECO:0000313" key="3">
    <source>
        <dbReference type="EMBL" id="KAH6646719.1"/>
    </source>
</evidence>
<dbReference type="Proteomes" id="UP000758603">
    <property type="component" value="Unassembled WGS sequence"/>
</dbReference>
<dbReference type="OrthoDB" id="423498at2759"/>
<dbReference type="InterPro" id="IPR013658">
    <property type="entry name" value="SGL"/>
</dbReference>
<accession>A0A9P8RIL4</accession>
<dbReference type="SUPFAM" id="SSF63829">
    <property type="entry name" value="Calcium-dependent phosphotriesterase"/>
    <property type="match status" value="1"/>
</dbReference>